<feature type="binding site" evidence="13">
    <location>
        <position position="153"/>
    </location>
    <ligand>
        <name>Mn(2+)</name>
        <dbReference type="ChEBI" id="CHEBI:29035"/>
        <label>1</label>
    </ligand>
</feature>
<comment type="cofactor">
    <cofactor evidence="13">
        <name>Mn(2+)</name>
        <dbReference type="ChEBI" id="CHEBI:29035"/>
    </cofactor>
    <text evidence="13">Binds 2 manganese ions per subunit.</text>
</comment>
<dbReference type="KEGG" id="bva:BVAF_255"/>
<keyword evidence="3 14" id="KW-0378">Hydrolase</keyword>
<comment type="similarity">
    <text evidence="1">Belongs to the arginase family. Agmatinase subfamily.</text>
</comment>
<dbReference type="PANTHER" id="PTHR11358">
    <property type="entry name" value="ARGINASE/AGMATINASE"/>
    <property type="match status" value="1"/>
</dbReference>
<dbReference type="EC" id="3.5.3.11" evidence="10"/>
<evidence type="ECO:0000256" key="1">
    <source>
        <dbReference type="ARBA" id="ARBA00009227"/>
    </source>
</evidence>
<dbReference type="OrthoDB" id="9789727at2"/>
<evidence type="ECO:0000256" key="4">
    <source>
        <dbReference type="ARBA" id="ARBA00023023"/>
    </source>
</evidence>
<evidence type="ECO:0000256" key="5">
    <source>
        <dbReference type="ARBA" id="ARBA00023066"/>
    </source>
</evidence>
<comment type="catalytic activity">
    <reaction evidence="8">
        <text>agmatine + H2O = urea + putrescine</text>
        <dbReference type="Rhea" id="RHEA:13929"/>
        <dbReference type="ChEBI" id="CHEBI:15377"/>
        <dbReference type="ChEBI" id="CHEBI:16199"/>
        <dbReference type="ChEBI" id="CHEBI:58145"/>
        <dbReference type="ChEBI" id="CHEBI:326268"/>
        <dbReference type="EC" id="3.5.3.11"/>
    </reaction>
</comment>
<sequence length="304" mass="33880">MNNFSCNNDHSLFSNAFGFLRLPLEFDPYTQCSDWVITGVPFDMATSGRPGSRFGPTAIRQASINLVWEQCRWPWNFNIREKLKIIDCGDLVYKIGSIQNFTDNLQIHIEHLLNSRKKVFLLGGDHYITLPALRAYSKIFGKIAIIHFDAHTDCYSNCSQYDHGAVMLYALNEGLINPNLSIQIGIRTEYDTKFGFTILDSEFVNSVDTSIIVNKIISVIQNAPVYLTFDIDCLDPSIAPGTGTPVIGGLTSSCVLKLIRSLKKINIIGMDIVEVSPEYDCSQITALTAATLGLEMLYTQAVIC</sequence>
<proteinExistence type="inferred from homology"/>
<evidence type="ECO:0000313" key="16">
    <source>
        <dbReference type="Proteomes" id="UP000007464"/>
    </source>
</evidence>
<evidence type="ECO:0000256" key="12">
    <source>
        <dbReference type="ARBA" id="ARBA00082423"/>
    </source>
</evidence>
<dbReference type="Gene3D" id="3.40.800.10">
    <property type="entry name" value="Ureohydrolase domain"/>
    <property type="match status" value="1"/>
</dbReference>
<keyword evidence="6" id="KW-0620">Polyamine biosynthesis</keyword>
<keyword evidence="7 13" id="KW-0464">Manganese</keyword>
<dbReference type="HOGENOM" id="CLU_039478_0_0_6"/>
<dbReference type="PIRSF" id="PIRSF036979">
    <property type="entry name" value="Arginase"/>
    <property type="match status" value="1"/>
</dbReference>
<reference evidence="15 16" key="1">
    <citation type="journal article" date="2010" name="BMC Genomics">
        <title>Unprecedented loss of ammonia assimilation capability in a urease-encoding bacterial mutualist.</title>
        <authorList>
            <person name="Williams L.E."/>
            <person name="Wernegreen J.J."/>
        </authorList>
    </citation>
    <scope>NUCLEOTIDE SEQUENCE [LARGE SCALE GENOMIC DNA]</scope>
    <source>
        <strain evidence="15 16">BVAF</strain>
    </source>
</reference>
<dbReference type="GO" id="GO:0008783">
    <property type="term" value="F:agmatinase activity"/>
    <property type="evidence" value="ECO:0007669"/>
    <property type="project" value="UniProtKB-EC"/>
</dbReference>
<evidence type="ECO:0000256" key="7">
    <source>
        <dbReference type="ARBA" id="ARBA00023211"/>
    </source>
</evidence>
<name>E8Q637_BLOVB</name>
<dbReference type="STRING" id="859654.BVAF_255"/>
<evidence type="ECO:0000256" key="2">
    <source>
        <dbReference type="ARBA" id="ARBA00022723"/>
    </source>
</evidence>
<evidence type="ECO:0000256" key="11">
    <source>
        <dbReference type="ARBA" id="ARBA00067513"/>
    </source>
</evidence>
<feature type="binding site" evidence="13">
    <location>
        <position position="232"/>
    </location>
    <ligand>
        <name>Mn(2+)</name>
        <dbReference type="ChEBI" id="CHEBI:29035"/>
        <label>2</label>
    </ligand>
</feature>
<organism evidence="15 16">
    <name type="scientific">Blochmanniella vafra (strain BVAF)</name>
    <dbReference type="NCBI Taxonomy" id="859654"/>
    <lineage>
        <taxon>Bacteria</taxon>
        <taxon>Pseudomonadati</taxon>
        <taxon>Pseudomonadota</taxon>
        <taxon>Gammaproteobacteria</taxon>
        <taxon>Enterobacterales</taxon>
        <taxon>Enterobacteriaceae</taxon>
        <taxon>ant endosymbionts</taxon>
        <taxon>Candidatus Blochmanniella</taxon>
    </lineage>
</organism>
<dbReference type="GO" id="GO:0046872">
    <property type="term" value="F:metal ion binding"/>
    <property type="evidence" value="ECO:0007669"/>
    <property type="project" value="UniProtKB-KW"/>
</dbReference>
<evidence type="ECO:0000256" key="9">
    <source>
        <dbReference type="ARBA" id="ARBA00054406"/>
    </source>
</evidence>
<keyword evidence="5" id="KW-0745">Spermidine biosynthesis</keyword>
<evidence type="ECO:0000313" key="15">
    <source>
        <dbReference type="EMBL" id="ADV33653.1"/>
    </source>
</evidence>
<dbReference type="InterPro" id="IPR023696">
    <property type="entry name" value="Ureohydrolase_dom_sf"/>
</dbReference>
<keyword evidence="16" id="KW-1185">Reference proteome</keyword>
<dbReference type="Proteomes" id="UP000007464">
    <property type="component" value="Chromosome"/>
</dbReference>
<dbReference type="InterPro" id="IPR020855">
    <property type="entry name" value="Ureohydrolase_Mn_BS"/>
</dbReference>
<evidence type="ECO:0000256" key="8">
    <source>
        <dbReference type="ARBA" id="ARBA00050304"/>
    </source>
</evidence>
<dbReference type="InterPro" id="IPR006035">
    <property type="entry name" value="Ureohydrolase"/>
</dbReference>
<evidence type="ECO:0000256" key="14">
    <source>
        <dbReference type="RuleBase" id="RU003684"/>
    </source>
</evidence>
<dbReference type="GO" id="GO:0033389">
    <property type="term" value="P:putrescine biosynthetic process from arginine, via agmatine"/>
    <property type="evidence" value="ECO:0007669"/>
    <property type="project" value="TreeGrafter"/>
</dbReference>
<evidence type="ECO:0000256" key="3">
    <source>
        <dbReference type="ARBA" id="ARBA00022801"/>
    </source>
</evidence>
<feature type="binding site" evidence="13">
    <location>
        <position position="126"/>
    </location>
    <ligand>
        <name>Mn(2+)</name>
        <dbReference type="ChEBI" id="CHEBI:29035"/>
        <label>2</label>
    </ligand>
</feature>
<evidence type="ECO:0000256" key="13">
    <source>
        <dbReference type="PIRSR" id="PIRSR036979-1"/>
    </source>
</evidence>
<accession>E8Q637</accession>
<evidence type="ECO:0000256" key="6">
    <source>
        <dbReference type="ARBA" id="ARBA00023115"/>
    </source>
</evidence>
<dbReference type="PANTHER" id="PTHR11358:SF26">
    <property type="entry name" value="GUANIDINO ACID HYDROLASE, MITOCHONDRIAL"/>
    <property type="match status" value="1"/>
</dbReference>
<dbReference type="NCBIfam" id="TIGR01230">
    <property type="entry name" value="agmatinase"/>
    <property type="match status" value="1"/>
</dbReference>
<keyword evidence="2 13" id="KW-0479">Metal-binding</keyword>
<dbReference type="PROSITE" id="PS51409">
    <property type="entry name" value="ARGINASE_2"/>
    <property type="match status" value="1"/>
</dbReference>
<protein>
    <recommendedName>
        <fullName evidence="11">Agmatinase</fullName>
        <ecNumber evidence="10">3.5.3.11</ecNumber>
    </recommendedName>
    <alternativeName>
        <fullName evidence="12">Agmatine ureohydrolase</fullName>
    </alternativeName>
</protein>
<dbReference type="PROSITE" id="PS01053">
    <property type="entry name" value="ARGINASE_1"/>
    <property type="match status" value="1"/>
</dbReference>
<keyword evidence="4" id="KW-0661">Putrescine biosynthesis</keyword>
<dbReference type="Pfam" id="PF00491">
    <property type="entry name" value="Arginase"/>
    <property type="match status" value="1"/>
</dbReference>
<gene>
    <name evidence="15" type="primary">speB</name>
    <name evidence="15" type="ordered locus">BVAF_255</name>
</gene>
<comment type="function">
    <text evidence="9">Catalyzes the formation of putrescine from agmatine.</text>
</comment>
<feature type="binding site" evidence="13">
    <location>
        <position position="230"/>
    </location>
    <ligand>
        <name>Mn(2+)</name>
        <dbReference type="ChEBI" id="CHEBI:29035"/>
        <label>1</label>
    </ligand>
</feature>
<dbReference type="GO" id="GO:0008295">
    <property type="term" value="P:spermidine biosynthetic process"/>
    <property type="evidence" value="ECO:0007669"/>
    <property type="project" value="UniProtKB-KW"/>
</dbReference>
<dbReference type="InterPro" id="IPR005925">
    <property type="entry name" value="Agmatinase-rel"/>
</dbReference>
<dbReference type="RefSeq" id="WP_013516578.1">
    <property type="nucleotide sequence ID" value="NC_014909.2"/>
</dbReference>
<dbReference type="SUPFAM" id="SSF52768">
    <property type="entry name" value="Arginase/deacetylase"/>
    <property type="match status" value="1"/>
</dbReference>
<dbReference type="NCBIfam" id="NF002564">
    <property type="entry name" value="PRK02190.1"/>
    <property type="match status" value="1"/>
</dbReference>
<dbReference type="AlphaFoldDB" id="E8Q637"/>
<feature type="binding site" evidence="13">
    <location>
        <position position="151"/>
    </location>
    <ligand>
        <name>Mn(2+)</name>
        <dbReference type="ChEBI" id="CHEBI:29035"/>
        <label>1</label>
    </ligand>
</feature>
<dbReference type="EMBL" id="CP002189">
    <property type="protein sequence ID" value="ADV33653.1"/>
    <property type="molecule type" value="Genomic_DNA"/>
</dbReference>
<dbReference type="FunFam" id="3.40.800.10:FF:000001">
    <property type="entry name" value="Agmatinase"/>
    <property type="match status" value="1"/>
</dbReference>
<evidence type="ECO:0000256" key="10">
    <source>
        <dbReference type="ARBA" id="ARBA00066392"/>
    </source>
</evidence>
<feature type="binding site" evidence="13">
    <location>
        <position position="149"/>
    </location>
    <ligand>
        <name>Mn(2+)</name>
        <dbReference type="ChEBI" id="CHEBI:29035"/>
        <label>1</label>
    </ligand>
</feature>